<keyword evidence="3" id="KW-0804">Transcription</keyword>
<evidence type="ECO:0000313" key="7">
    <source>
        <dbReference type="Proteomes" id="UP000294508"/>
    </source>
</evidence>
<organism evidence="6 7">
    <name type="scientific">Kribbella steppae</name>
    <dbReference type="NCBI Taxonomy" id="2512223"/>
    <lineage>
        <taxon>Bacteria</taxon>
        <taxon>Bacillati</taxon>
        <taxon>Actinomycetota</taxon>
        <taxon>Actinomycetes</taxon>
        <taxon>Propionibacteriales</taxon>
        <taxon>Kribbellaceae</taxon>
        <taxon>Kribbella</taxon>
    </lineage>
</organism>
<dbReference type="RefSeq" id="WP_132209138.1">
    <property type="nucleotide sequence ID" value="NZ_SLWN01000003.1"/>
</dbReference>
<accession>A0A4R2HR81</accession>
<sequence>MPRDTLTAEQIVSAAITLLDEEGLDGLNMRALGNRLESAATAIYWHIKTKDELVRLAGDAIWTEIELPDLDGTEWRDAATAMATGLHEMLTRHPWFGQALGSHLMYGPGKAQYDDRSLELYEQAGFAPADADRAAATVFIYVAGSTLGSAAQVSLSRRLSRSGRDADQVLDDTMTKAKEVAMDYPNLRKRLATTAAEEYGAAPDSTFDFGLQTILDGLQSRLTPPR</sequence>
<dbReference type="Pfam" id="PF00440">
    <property type="entry name" value="TetR_N"/>
    <property type="match status" value="1"/>
</dbReference>
<dbReference type="InterPro" id="IPR001647">
    <property type="entry name" value="HTH_TetR"/>
</dbReference>
<dbReference type="InterPro" id="IPR004111">
    <property type="entry name" value="Repressor_TetR_C"/>
</dbReference>
<dbReference type="InterPro" id="IPR036271">
    <property type="entry name" value="Tet_transcr_reg_TetR-rel_C_sf"/>
</dbReference>
<dbReference type="InterPro" id="IPR009057">
    <property type="entry name" value="Homeodomain-like_sf"/>
</dbReference>
<comment type="caution">
    <text evidence="6">The sequence shown here is derived from an EMBL/GenBank/DDBJ whole genome shotgun (WGS) entry which is preliminary data.</text>
</comment>
<dbReference type="EMBL" id="SLWN01000003">
    <property type="protein sequence ID" value="TCO33714.1"/>
    <property type="molecule type" value="Genomic_DNA"/>
</dbReference>
<dbReference type="AlphaFoldDB" id="A0A4R2HR81"/>
<dbReference type="Gene3D" id="1.10.10.60">
    <property type="entry name" value="Homeodomain-like"/>
    <property type="match status" value="1"/>
</dbReference>
<evidence type="ECO:0000256" key="3">
    <source>
        <dbReference type="ARBA" id="ARBA00023163"/>
    </source>
</evidence>
<keyword evidence="1" id="KW-0805">Transcription regulation</keyword>
<protein>
    <submittedName>
        <fullName evidence="6">TetR family transcriptional regulator</fullName>
    </submittedName>
</protein>
<keyword evidence="7" id="KW-1185">Reference proteome</keyword>
<dbReference type="GO" id="GO:0045892">
    <property type="term" value="P:negative regulation of DNA-templated transcription"/>
    <property type="evidence" value="ECO:0007669"/>
    <property type="project" value="InterPro"/>
</dbReference>
<evidence type="ECO:0000256" key="2">
    <source>
        <dbReference type="ARBA" id="ARBA00023125"/>
    </source>
</evidence>
<dbReference type="GO" id="GO:0003677">
    <property type="term" value="F:DNA binding"/>
    <property type="evidence" value="ECO:0007669"/>
    <property type="project" value="UniProtKB-UniRule"/>
</dbReference>
<dbReference type="OrthoDB" id="2570341at2"/>
<dbReference type="SUPFAM" id="SSF46689">
    <property type="entry name" value="Homeodomain-like"/>
    <property type="match status" value="1"/>
</dbReference>
<reference evidence="6 7" key="1">
    <citation type="journal article" date="2015" name="Stand. Genomic Sci.">
        <title>Genomic Encyclopedia of Bacterial and Archaeal Type Strains, Phase III: the genomes of soil and plant-associated and newly described type strains.</title>
        <authorList>
            <person name="Whitman W.B."/>
            <person name="Woyke T."/>
            <person name="Klenk H.P."/>
            <person name="Zhou Y."/>
            <person name="Lilburn T.G."/>
            <person name="Beck B.J."/>
            <person name="De Vos P."/>
            <person name="Vandamme P."/>
            <person name="Eisen J.A."/>
            <person name="Garrity G."/>
            <person name="Hugenholtz P."/>
            <person name="Kyrpides N.C."/>
        </authorList>
    </citation>
    <scope>NUCLEOTIDE SEQUENCE [LARGE SCALE GENOMIC DNA]</scope>
    <source>
        <strain evidence="6 7">VKM Ac-2572</strain>
    </source>
</reference>
<dbReference type="SUPFAM" id="SSF48498">
    <property type="entry name" value="Tetracyclin repressor-like, C-terminal domain"/>
    <property type="match status" value="1"/>
</dbReference>
<feature type="DNA-binding region" description="H-T-H motif" evidence="4">
    <location>
        <begin position="28"/>
        <end position="47"/>
    </location>
</feature>
<evidence type="ECO:0000256" key="1">
    <source>
        <dbReference type="ARBA" id="ARBA00023015"/>
    </source>
</evidence>
<evidence type="ECO:0000313" key="6">
    <source>
        <dbReference type="EMBL" id="TCO33714.1"/>
    </source>
</evidence>
<evidence type="ECO:0000256" key="4">
    <source>
        <dbReference type="PROSITE-ProRule" id="PRU00335"/>
    </source>
</evidence>
<dbReference type="Proteomes" id="UP000294508">
    <property type="component" value="Unassembled WGS sequence"/>
</dbReference>
<gene>
    <name evidence="6" type="ORF">EV652_103716</name>
</gene>
<dbReference type="PROSITE" id="PS50977">
    <property type="entry name" value="HTH_TETR_2"/>
    <property type="match status" value="1"/>
</dbReference>
<dbReference type="Gene3D" id="1.10.357.10">
    <property type="entry name" value="Tetracycline Repressor, domain 2"/>
    <property type="match status" value="1"/>
</dbReference>
<dbReference type="Pfam" id="PF02909">
    <property type="entry name" value="TetR_C_1"/>
    <property type="match status" value="1"/>
</dbReference>
<evidence type="ECO:0000259" key="5">
    <source>
        <dbReference type="PROSITE" id="PS50977"/>
    </source>
</evidence>
<proteinExistence type="predicted"/>
<name>A0A4R2HR81_9ACTN</name>
<keyword evidence="2 4" id="KW-0238">DNA-binding</keyword>
<feature type="domain" description="HTH tetR-type" evidence="5">
    <location>
        <begin position="5"/>
        <end position="65"/>
    </location>
</feature>